<keyword evidence="6" id="KW-0695">RNA-directed DNA polymerase</keyword>
<feature type="domain" description="Reverse transcriptase RNase H-like" evidence="8">
    <location>
        <begin position="53"/>
        <end position="121"/>
    </location>
</feature>
<dbReference type="Proteomes" id="UP000595140">
    <property type="component" value="Unassembled WGS sequence"/>
</dbReference>
<dbReference type="OrthoDB" id="5554229at2759"/>
<evidence type="ECO:0000313" key="10">
    <source>
        <dbReference type="EMBL" id="VFQ89249.1"/>
    </source>
</evidence>
<keyword evidence="5" id="KW-0378">Hydrolase</keyword>
<evidence type="ECO:0000256" key="3">
    <source>
        <dbReference type="ARBA" id="ARBA00022722"/>
    </source>
</evidence>
<dbReference type="Pfam" id="PF17917">
    <property type="entry name" value="RT_RNaseH"/>
    <property type="match status" value="1"/>
</dbReference>
<name>A0A484ML98_9ASTE</name>
<feature type="domain" description="Tf2-1-like SH3-like" evidence="9">
    <location>
        <begin position="185"/>
        <end position="249"/>
    </location>
</feature>
<evidence type="ECO:0000256" key="2">
    <source>
        <dbReference type="ARBA" id="ARBA00022695"/>
    </source>
</evidence>
<evidence type="ECO:0000313" key="11">
    <source>
        <dbReference type="Proteomes" id="UP000595140"/>
    </source>
</evidence>
<dbReference type="GO" id="GO:0003964">
    <property type="term" value="F:RNA-directed DNA polymerase activity"/>
    <property type="evidence" value="ECO:0007669"/>
    <property type="project" value="UniProtKB-KW"/>
</dbReference>
<dbReference type="PANTHER" id="PTHR37984:SF5">
    <property type="entry name" value="PROTEIN NYNRIN-LIKE"/>
    <property type="match status" value="1"/>
</dbReference>
<dbReference type="GO" id="GO:0016787">
    <property type="term" value="F:hydrolase activity"/>
    <property type="evidence" value="ECO:0007669"/>
    <property type="project" value="UniProtKB-KW"/>
</dbReference>
<gene>
    <name evidence="10" type="ORF">CCAM_LOCUS31025</name>
</gene>
<keyword evidence="3" id="KW-0540">Nuclease</keyword>
<evidence type="ECO:0000256" key="4">
    <source>
        <dbReference type="ARBA" id="ARBA00022759"/>
    </source>
</evidence>
<evidence type="ECO:0000256" key="5">
    <source>
        <dbReference type="ARBA" id="ARBA00022801"/>
    </source>
</evidence>
<dbReference type="AlphaFoldDB" id="A0A484ML98"/>
<dbReference type="Pfam" id="PF24626">
    <property type="entry name" value="SH3_Tf2-1"/>
    <property type="match status" value="1"/>
</dbReference>
<evidence type="ECO:0000256" key="1">
    <source>
        <dbReference type="ARBA" id="ARBA00022679"/>
    </source>
</evidence>
<accession>A0A484ML98</accession>
<dbReference type="InterPro" id="IPR043502">
    <property type="entry name" value="DNA/RNA_pol_sf"/>
</dbReference>
<feature type="region of interest" description="Disordered" evidence="7">
    <location>
        <begin position="1"/>
        <end position="34"/>
    </location>
</feature>
<proteinExistence type="predicted"/>
<keyword evidence="2" id="KW-0548">Nucleotidyltransferase</keyword>
<dbReference type="GO" id="GO:0004519">
    <property type="term" value="F:endonuclease activity"/>
    <property type="evidence" value="ECO:0007669"/>
    <property type="project" value="UniProtKB-KW"/>
</dbReference>
<dbReference type="InterPro" id="IPR041373">
    <property type="entry name" value="RT_RNaseH"/>
</dbReference>
<evidence type="ECO:0000256" key="7">
    <source>
        <dbReference type="SAM" id="MobiDB-lite"/>
    </source>
</evidence>
<protein>
    <submittedName>
        <fullName evidence="10">Uncharacterized protein</fullName>
    </submittedName>
</protein>
<evidence type="ECO:0000259" key="9">
    <source>
        <dbReference type="Pfam" id="PF24626"/>
    </source>
</evidence>
<reference evidence="10 11" key="1">
    <citation type="submission" date="2018-04" db="EMBL/GenBank/DDBJ databases">
        <authorList>
            <person name="Vogel A."/>
        </authorList>
    </citation>
    <scope>NUCLEOTIDE SEQUENCE [LARGE SCALE GENOMIC DNA]</scope>
</reference>
<dbReference type="SUPFAM" id="SSF56672">
    <property type="entry name" value="DNA/RNA polymerases"/>
    <property type="match status" value="1"/>
</dbReference>
<evidence type="ECO:0000256" key="6">
    <source>
        <dbReference type="ARBA" id="ARBA00022918"/>
    </source>
</evidence>
<dbReference type="PANTHER" id="PTHR37984">
    <property type="entry name" value="PROTEIN CBG26694"/>
    <property type="match status" value="1"/>
</dbReference>
<dbReference type="EMBL" id="OOIL02003813">
    <property type="protein sequence ID" value="VFQ89249.1"/>
    <property type="molecule type" value="Genomic_DNA"/>
</dbReference>
<keyword evidence="11" id="KW-1185">Reference proteome</keyword>
<dbReference type="InterPro" id="IPR050951">
    <property type="entry name" value="Retrovirus_Pol_polyprotein"/>
</dbReference>
<feature type="compositionally biased region" description="Basic residues" evidence="7">
    <location>
        <begin position="1"/>
        <end position="10"/>
    </location>
</feature>
<evidence type="ECO:0000259" key="8">
    <source>
        <dbReference type="Pfam" id="PF17917"/>
    </source>
</evidence>
<keyword evidence="4" id="KW-0255">Endonuclease</keyword>
<organism evidence="10 11">
    <name type="scientific">Cuscuta campestris</name>
    <dbReference type="NCBI Taxonomy" id="132261"/>
    <lineage>
        <taxon>Eukaryota</taxon>
        <taxon>Viridiplantae</taxon>
        <taxon>Streptophyta</taxon>
        <taxon>Embryophyta</taxon>
        <taxon>Tracheophyta</taxon>
        <taxon>Spermatophyta</taxon>
        <taxon>Magnoliopsida</taxon>
        <taxon>eudicotyledons</taxon>
        <taxon>Gunneridae</taxon>
        <taxon>Pentapetalae</taxon>
        <taxon>asterids</taxon>
        <taxon>lamiids</taxon>
        <taxon>Solanales</taxon>
        <taxon>Convolvulaceae</taxon>
        <taxon>Cuscuteae</taxon>
        <taxon>Cuscuta</taxon>
        <taxon>Cuscuta subgen. Grammica</taxon>
        <taxon>Cuscuta sect. Cleistogrammica</taxon>
    </lineage>
</organism>
<sequence>MNRSKPKHSQRVQLSSKRPEHEATQTDTPDSDAFEVTSNMPTSEGILYGPPLDFGVGAVLLQHGHLLAFFSQKLGPRRRMASTYHKELYAIVEAVQKWSQYLLVREFVIRSDQRSLKELLLQALYGRMPPLFPTMSTRSQVASVEELLRERAALLADLKTHLAAMRKRMVTQANAHRREVSNAIGDLVLLKLRLYHHHSVARPLSTKLSRRFYGPFPILKRVRPVTYRLHLPPDCHIHNVFHVSLLWPFVQTGDNLPPVTLPADFYKGRRILIPVKALAARTALVEVSRKTNN</sequence>
<dbReference type="InterPro" id="IPR056924">
    <property type="entry name" value="SH3_Tf2-1"/>
</dbReference>
<keyword evidence="1" id="KW-0808">Transferase</keyword>